<protein>
    <submittedName>
        <fullName evidence="2">Putative secreted protein</fullName>
    </submittedName>
</protein>
<reference evidence="2" key="1">
    <citation type="submission" date="2019-12" db="EMBL/GenBank/DDBJ databases">
        <title>An insight into the sialome of adult female Ixodes ricinus ticks feeding for 6 days.</title>
        <authorList>
            <person name="Perner J."/>
            <person name="Ribeiro J.M.C."/>
        </authorList>
    </citation>
    <scope>NUCLEOTIDE SEQUENCE</scope>
    <source>
        <strain evidence="2">Semi-engorged</strain>
        <tissue evidence="2">Salivary glands</tissue>
    </source>
</reference>
<sequence>MARAVLLLAHPLLSLAQTLLELVQLGKQPPPGVALRHLGNSLMMMAASWTRKDVGALPAFPRAGYPVMARHHRMLQGSPPRQASPAGTARKLRSVADKHSHLTILCRLFTYACLLDDPA</sequence>
<feature type="chain" id="PRO_5025541174" evidence="1">
    <location>
        <begin position="17"/>
        <end position="119"/>
    </location>
</feature>
<dbReference type="AlphaFoldDB" id="A0A6B0UMP0"/>
<evidence type="ECO:0000256" key="1">
    <source>
        <dbReference type="SAM" id="SignalP"/>
    </source>
</evidence>
<organism evidence="2">
    <name type="scientific">Ixodes ricinus</name>
    <name type="common">Common tick</name>
    <name type="synonym">Acarus ricinus</name>
    <dbReference type="NCBI Taxonomy" id="34613"/>
    <lineage>
        <taxon>Eukaryota</taxon>
        <taxon>Metazoa</taxon>
        <taxon>Ecdysozoa</taxon>
        <taxon>Arthropoda</taxon>
        <taxon>Chelicerata</taxon>
        <taxon>Arachnida</taxon>
        <taxon>Acari</taxon>
        <taxon>Parasitiformes</taxon>
        <taxon>Ixodida</taxon>
        <taxon>Ixodoidea</taxon>
        <taxon>Ixodidae</taxon>
        <taxon>Ixodinae</taxon>
        <taxon>Ixodes</taxon>
    </lineage>
</organism>
<feature type="signal peptide" evidence="1">
    <location>
        <begin position="1"/>
        <end position="16"/>
    </location>
</feature>
<dbReference type="EMBL" id="GIFC01008984">
    <property type="protein sequence ID" value="MXU91067.1"/>
    <property type="molecule type" value="Transcribed_RNA"/>
</dbReference>
<proteinExistence type="predicted"/>
<keyword evidence="1" id="KW-0732">Signal</keyword>
<name>A0A6B0UMP0_IXORI</name>
<evidence type="ECO:0000313" key="2">
    <source>
        <dbReference type="EMBL" id="MXU91067.1"/>
    </source>
</evidence>
<accession>A0A6B0UMP0</accession>